<comment type="caution">
    <text evidence="2">The sequence shown here is derived from an EMBL/GenBank/DDBJ whole genome shotgun (WGS) entry which is preliminary data.</text>
</comment>
<dbReference type="RefSeq" id="WP_154529790.1">
    <property type="nucleotide sequence ID" value="NZ_VULX01000001.1"/>
</dbReference>
<dbReference type="Gene3D" id="3.30.457.10">
    <property type="entry name" value="Copper amine oxidase-like, N-terminal domain"/>
    <property type="match status" value="1"/>
</dbReference>
<proteinExistence type="predicted"/>
<dbReference type="Pfam" id="PF07833">
    <property type="entry name" value="Cu_amine_oxidN1"/>
    <property type="match status" value="1"/>
</dbReference>
<dbReference type="AlphaFoldDB" id="A0A7X2MVQ2"/>
<protein>
    <submittedName>
        <fullName evidence="2">Copper amine oxidase N-terminal domain-containing protein</fullName>
    </submittedName>
</protein>
<reference evidence="2 3" key="1">
    <citation type="submission" date="2019-08" db="EMBL/GenBank/DDBJ databases">
        <title>In-depth cultivation of the pig gut microbiome towards novel bacterial diversity and tailored functional studies.</title>
        <authorList>
            <person name="Wylensek D."/>
            <person name="Hitch T.C.A."/>
            <person name="Clavel T."/>
        </authorList>
    </citation>
    <scope>NUCLEOTIDE SEQUENCE [LARGE SCALE GENOMIC DNA]</scope>
    <source>
        <strain evidence="2 3">WCA-383-APC-5B</strain>
    </source>
</reference>
<evidence type="ECO:0000313" key="2">
    <source>
        <dbReference type="EMBL" id="MSR89905.1"/>
    </source>
</evidence>
<keyword evidence="3" id="KW-1185">Reference proteome</keyword>
<name>A0A7X2MVQ2_9CLOT</name>
<accession>A0A7X2MVQ2</accession>
<organism evidence="2 3">
    <name type="scientific">Inconstantimicrobium porci</name>
    <dbReference type="NCBI Taxonomy" id="2652291"/>
    <lineage>
        <taxon>Bacteria</taxon>
        <taxon>Bacillati</taxon>
        <taxon>Bacillota</taxon>
        <taxon>Clostridia</taxon>
        <taxon>Eubacteriales</taxon>
        <taxon>Clostridiaceae</taxon>
        <taxon>Inconstantimicrobium</taxon>
    </lineage>
</organism>
<evidence type="ECO:0000313" key="3">
    <source>
        <dbReference type="Proteomes" id="UP000460287"/>
    </source>
</evidence>
<dbReference type="Proteomes" id="UP000460287">
    <property type="component" value="Unassembled WGS sequence"/>
</dbReference>
<feature type="domain" description="Copper amine oxidase-like N-terminal" evidence="1">
    <location>
        <begin position="4"/>
        <end position="88"/>
    </location>
</feature>
<sequence>MLQLPVKEVGELLGYNVSIDDNRATLTKDNIKIEYNIGTKSVLVNNKEILTATASNNDNGVIYAEMNLAIKELGLSLNYDKNTGDIIIK</sequence>
<dbReference type="InterPro" id="IPR012854">
    <property type="entry name" value="Cu_amine_oxidase-like_N"/>
</dbReference>
<evidence type="ECO:0000259" key="1">
    <source>
        <dbReference type="Pfam" id="PF07833"/>
    </source>
</evidence>
<dbReference type="InterPro" id="IPR036582">
    <property type="entry name" value="Mao_N_sf"/>
</dbReference>
<gene>
    <name evidence="2" type="ORF">FYJ33_00390</name>
</gene>
<dbReference type="EMBL" id="VULX01000001">
    <property type="protein sequence ID" value="MSR89905.1"/>
    <property type="molecule type" value="Genomic_DNA"/>
</dbReference>
<dbReference type="SUPFAM" id="SSF55383">
    <property type="entry name" value="Copper amine oxidase, domain N"/>
    <property type="match status" value="1"/>
</dbReference>